<dbReference type="InterPro" id="IPR004183">
    <property type="entry name" value="Xdiol_dOase_suB"/>
</dbReference>
<evidence type="ECO:0000259" key="6">
    <source>
        <dbReference type="Pfam" id="PF02900"/>
    </source>
</evidence>
<dbReference type="Pfam" id="PF02900">
    <property type="entry name" value="LigB"/>
    <property type="match status" value="1"/>
</dbReference>
<name>A0A0F9CZ16_9ZZZZ</name>
<evidence type="ECO:0000256" key="3">
    <source>
        <dbReference type="ARBA" id="ARBA00022723"/>
    </source>
</evidence>
<dbReference type="Gene3D" id="3.40.830.10">
    <property type="entry name" value="LigB-like"/>
    <property type="match status" value="1"/>
</dbReference>
<dbReference type="SUPFAM" id="SSF53213">
    <property type="entry name" value="LigB-like"/>
    <property type="match status" value="1"/>
</dbReference>
<dbReference type="GO" id="GO:0008270">
    <property type="term" value="F:zinc ion binding"/>
    <property type="evidence" value="ECO:0007669"/>
    <property type="project" value="InterPro"/>
</dbReference>
<dbReference type="CDD" id="cd07363">
    <property type="entry name" value="45_DOPA_Dioxygenase"/>
    <property type="match status" value="1"/>
</dbReference>
<organism evidence="7">
    <name type="scientific">marine sediment metagenome</name>
    <dbReference type="NCBI Taxonomy" id="412755"/>
    <lineage>
        <taxon>unclassified sequences</taxon>
        <taxon>metagenomes</taxon>
        <taxon>ecological metagenomes</taxon>
    </lineage>
</organism>
<evidence type="ECO:0000313" key="7">
    <source>
        <dbReference type="EMBL" id="KKL54559.1"/>
    </source>
</evidence>
<feature type="domain" description="Extradiol ring-cleavage dioxygenase class III enzyme subunit B" evidence="6">
    <location>
        <begin position="57"/>
        <end position="280"/>
    </location>
</feature>
<dbReference type="AlphaFoldDB" id="A0A0F9CZ16"/>
<evidence type="ECO:0000256" key="5">
    <source>
        <dbReference type="ARBA" id="ARBA00023002"/>
    </source>
</evidence>
<protein>
    <recommendedName>
        <fullName evidence="6">Extradiol ring-cleavage dioxygenase class III enzyme subunit B domain-containing protein</fullName>
    </recommendedName>
</protein>
<keyword evidence="3" id="KW-0479">Metal-binding</keyword>
<evidence type="ECO:0000256" key="1">
    <source>
        <dbReference type="ARBA" id="ARBA00001947"/>
    </source>
</evidence>
<keyword evidence="5" id="KW-0560">Oxidoreductase</keyword>
<comment type="similarity">
    <text evidence="2">Belongs to the DODA-type extradiol aromatic ring-opening dioxygenase family.</text>
</comment>
<dbReference type="EMBL" id="LAZR01031156">
    <property type="protein sequence ID" value="KKL54559.1"/>
    <property type="molecule type" value="Genomic_DNA"/>
</dbReference>
<proteinExistence type="inferred from homology"/>
<dbReference type="PANTHER" id="PTHR30096">
    <property type="entry name" value="4,5-DOPA DIOXYGENASE EXTRADIOL-LIKE PROTEIN"/>
    <property type="match status" value="1"/>
</dbReference>
<feature type="non-terminal residue" evidence="7">
    <location>
        <position position="1"/>
    </location>
</feature>
<accession>A0A0F9CZ16</accession>
<evidence type="ECO:0000256" key="4">
    <source>
        <dbReference type="ARBA" id="ARBA00022833"/>
    </source>
</evidence>
<gene>
    <name evidence="7" type="ORF">LCGC14_2264190</name>
</gene>
<keyword evidence="4" id="KW-0862">Zinc</keyword>
<dbReference type="GO" id="GO:0016702">
    <property type="term" value="F:oxidoreductase activity, acting on single donors with incorporation of molecular oxygen, incorporation of two atoms of oxygen"/>
    <property type="evidence" value="ECO:0007669"/>
    <property type="project" value="UniProtKB-ARBA"/>
</dbReference>
<dbReference type="PIRSF" id="PIRSF006157">
    <property type="entry name" value="Doxgns_DODA"/>
    <property type="match status" value="1"/>
</dbReference>
<evidence type="ECO:0000256" key="2">
    <source>
        <dbReference type="ARBA" id="ARBA00007581"/>
    </source>
</evidence>
<dbReference type="GO" id="GO:0008198">
    <property type="term" value="F:ferrous iron binding"/>
    <property type="evidence" value="ECO:0007669"/>
    <property type="project" value="InterPro"/>
</dbReference>
<reference evidence="7" key="1">
    <citation type="journal article" date="2015" name="Nature">
        <title>Complex archaea that bridge the gap between prokaryotes and eukaryotes.</title>
        <authorList>
            <person name="Spang A."/>
            <person name="Saw J.H."/>
            <person name="Jorgensen S.L."/>
            <person name="Zaremba-Niedzwiedzka K."/>
            <person name="Martijn J."/>
            <person name="Lind A.E."/>
            <person name="van Eijk R."/>
            <person name="Schleper C."/>
            <person name="Guy L."/>
            <person name="Ettema T.J."/>
        </authorList>
    </citation>
    <scope>NUCLEOTIDE SEQUENCE</scope>
</reference>
<comment type="caution">
    <text evidence="7">The sequence shown here is derived from an EMBL/GenBank/DDBJ whole genome shotgun (WGS) entry which is preliminary data.</text>
</comment>
<sequence>HFSCAFLWLVNCDLCMHYNNHVDQLRVIMQQPNVFFLSHGGGPLPLLGEPSHKEMVTCLQSVAAKISKPSAILMISAHFEADPITITASTTPKLIYDYYGFPEQAYQVTYPCAGEPQLAEQVQQALQSNGIAANLDTQRGFDHGMFVPLKIMFPEADIPCVQISLHPSLDPLLHLQLGKALQSVDYDNLLIIGSGFTFHNMRAFGTTQSSDVNQQNQAFENWLVNTVADQTLTEQQREQQLLMWSQAPAARFNHPREEHLLPLHVCYGAAMRASSEVFELNIANKQASMYLWQ</sequence>
<dbReference type="InterPro" id="IPR014436">
    <property type="entry name" value="Extradiol_dOase_DODA"/>
</dbReference>
<dbReference type="PANTHER" id="PTHR30096:SF0">
    <property type="entry name" value="4,5-DOPA DIOXYGENASE EXTRADIOL-LIKE PROTEIN"/>
    <property type="match status" value="1"/>
</dbReference>
<comment type="cofactor">
    <cofactor evidence="1">
        <name>Zn(2+)</name>
        <dbReference type="ChEBI" id="CHEBI:29105"/>
    </cofactor>
</comment>